<reference evidence="2" key="1">
    <citation type="submission" date="2019-09" db="EMBL/GenBank/DDBJ databases">
        <title>Organ-specific transcriptomic study of the physiology of the cattle tick, Rhipicephalus microplus.</title>
        <authorList>
            <person name="Tirloni L."/>
            <person name="Braz G."/>
            <person name="Gandara A.C.P."/>
            <person name="Sabadin G.A."/>
            <person name="da Silva R.M."/>
            <person name="Guizzo M.G."/>
            <person name="Machado J.A."/>
            <person name="Costa E.P."/>
            <person name="Gomes H.F."/>
            <person name="Moraes J."/>
            <person name="Mota M.B.S."/>
            <person name="Mesquita R.D."/>
            <person name="Alvarenga P.H."/>
            <person name="Alves F."/>
            <person name="Seixas A."/>
            <person name="da Fonseca R.N."/>
            <person name="Fogaca A."/>
            <person name="Logullo C."/>
            <person name="Tanaka A."/>
            <person name="Daffre S."/>
            <person name="Termignoni C."/>
            <person name="Vaz I.S.Jr."/>
            <person name="Oliveira P.L."/>
            <person name="Ribeiro J.M."/>
        </authorList>
    </citation>
    <scope>NUCLEOTIDE SEQUENCE</scope>
    <source>
        <strain evidence="2">Porto Alegre</strain>
    </source>
</reference>
<dbReference type="Gene3D" id="1.10.150.440">
    <property type="match status" value="1"/>
</dbReference>
<dbReference type="EMBL" id="GHWJ01007691">
    <property type="protein sequence ID" value="NOV40428.1"/>
    <property type="molecule type" value="Transcribed_RNA"/>
</dbReference>
<feature type="signal peptide" evidence="1">
    <location>
        <begin position="1"/>
        <end position="21"/>
    </location>
</feature>
<accession>A0A6M2D524</accession>
<organism evidence="2">
    <name type="scientific">Rhipicephalus microplus</name>
    <name type="common">Cattle tick</name>
    <name type="synonym">Boophilus microplus</name>
    <dbReference type="NCBI Taxonomy" id="6941"/>
    <lineage>
        <taxon>Eukaryota</taxon>
        <taxon>Metazoa</taxon>
        <taxon>Ecdysozoa</taxon>
        <taxon>Arthropoda</taxon>
        <taxon>Chelicerata</taxon>
        <taxon>Arachnida</taxon>
        <taxon>Acari</taxon>
        <taxon>Parasitiformes</taxon>
        <taxon>Ixodida</taxon>
        <taxon>Ixodoidea</taxon>
        <taxon>Ixodidae</taxon>
        <taxon>Rhipicephalinae</taxon>
        <taxon>Rhipicephalus</taxon>
        <taxon>Boophilus</taxon>
    </lineage>
</organism>
<dbReference type="AlphaFoldDB" id="A0A6M2D524"/>
<feature type="chain" id="PRO_5026834508" evidence="1">
    <location>
        <begin position="22"/>
        <end position="105"/>
    </location>
</feature>
<proteinExistence type="predicted"/>
<protein>
    <submittedName>
        <fullName evidence="2">Putative microplusin</fullName>
    </submittedName>
</protein>
<name>A0A6M2D524_RHIMP</name>
<sequence>MKVLLLCGLFLAGAFVGEAAGGKELCALSKDKIKEVLKCMVDHAPAQVKSKALEILTEKGDHAAELIKKKCESDADFGVLLTTVFSEKVANAVKTAYGHCKPASG</sequence>
<keyword evidence="1" id="KW-0732">Signal</keyword>
<evidence type="ECO:0000256" key="1">
    <source>
        <dbReference type="SAM" id="SignalP"/>
    </source>
</evidence>
<evidence type="ECO:0000313" key="2">
    <source>
        <dbReference type="EMBL" id="NOV40428.1"/>
    </source>
</evidence>